<evidence type="ECO:0000313" key="1">
    <source>
        <dbReference type="EMBL" id="WIM87949.1"/>
    </source>
</evidence>
<organism evidence="1 2">
    <name type="scientific">Candidatus Mycobacterium wuenschmannii</name>
    <dbReference type="NCBI Taxonomy" id="3027808"/>
    <lineage>
        <taxon>Bacteria</taxon>
        <taxon>Bacillati</taxon>
        <taxon>Actinomycetota</taxon>
        <taxon>Actinomycetes</taxon>
        <taxon>Mycobacteriales</taxon>
        <taxon>Mycobacteriaceae</taxon>
        <taxon>Mycobacterium</taxon>
    </lineage>
</organism>
<proteinExistence type="predicted"/>
<reference evidence="1 2" key="1">
    <citation type="journal article" date="2023" name="Microbiol. Resour. Announc.">
        <title>Complete Genome Sequence of Mycobacterium wuenschmanii, a novel Nontuberculous Mycobacterium Isolated from a captive population of Amazon Milk Frogs.</title>
        <authorList>
            <person name="Hicks J."/>
            <person name="Zeineldin M."/>
            <person name="Ward H."/>
            <person name="Wuenschmann A."/>
            <person name="Camp P."/>
            <person name="Farrell D."/>
            <person name="Lehman K."/>
            <person name="Thacker T."/>
            <person name="Cuthbert E."/>
        </authorList>
    </citation>
    <scope>NUCLEOTIDE SEQUENCE [LARGE SCALE GENOMIC DNA]</scope>
    <source>
        <strain evidence="1 2">Wuenschmanii</strain>
    </source>
</reference>
<dbReference type="RefSeq" id="WP_285187909.1">
    <property type="nucleotide sequence ID" value="NZ_CP126981.1"/>
</dbReference>
<name>A0ABY8VWC1_9MYCO</name>
<dbReference type="Gene3D" id="3.50.50.60">
    <property type="entry name" value="FAD/NAD(P)-binding domain"/>
    <property type="match status" value="1"/>
</dbReference>
<keyword evidence="2" id="KW-1185">Reference proteome</keyword>
<dbReference type="EMBL" id="CP126981">
    <property type="protein sequence ID" value="WIM87949.1"/>
    <property type="molecule type" value="Genomic_DNA"/>
</dbReference>
<dbReference type="InterPro" id="IPR036188">
    <property type="entry name" value="FAD/NAD-bd_sf"/>
</dbReference>
<gene>
    <name evidence="1" type="ORF">PT015_24555</name>
</gene>
<evidence type="ECO:0000313" key="2">
    <source>
        <dbReference type="Proteomes" id="UP001236585"/>
    </source>
</evidence>
<sequence>MTRLGERAIVCGAGMGGLLAARVLSDFYDSVTVIERDKLPEAVDHRRGVPQSRHFHVLWSRGAQELDRLFPGIHDETVADGAAICDDGDMSRVSIRVAGHELSREGKFSDPSAVTLHLFC</sequence>
<accession>A0ABY8VWC1</accession>
<dbReference type="SUPFAM" id="SSF51905">
    <property type="entry name" value="FAD/NAD(P)-binding domain"/>
    <property type="match status" value="1"/>
</dbReference>
<dbReference type="Proteomes" id="UP001236585">
    <property type="component" value="Chromosome"/>
</dbReference>
<protein>
    <submittedName>
        <fullName evidence="1">Uncharacterized protein</fullName>
    </submittedName>
</protein>